<keyword evidence="2 6" id="KW-0378">Hydrolase</keyword>
<feature type="domain" description="AB hydrolase-1" evidence="4">
    <location>
        <begin position="89"/>
        <end position="272"/>
    </location>
</feature>
<dbReference type="InterPro" id="IPR051601">
    <property type="entry name" value="Serine_prot/Carboxylest_S33"/>
</dbReference>
<dbReference type="Pfam" id="PF00561">
    <property type="entry name" value="Abhydrolase_1"/>
    <property type="match status" value="1"/>
</dbReference>
<sequence length="569" mass="60867">MPSSSFLHSILLVSTLCFSGTLAGAESDFDWRKLHASKTLHWTPCYSAPLQCALLQVPMDYNAPQNEVTASIAIVRYPSTSPKSQYRGPLLFNPGGPGGSGVDAIVGAGAQFAMVFGEQFDVVGFDPRGVSYSTPTISFFKTEAERRFLIPSATNVLYSSFNASSSSLADTYASMQLLGQLAIANDPNGYLQHMSTDNIARDMLSITEAFGFEKLQYWGVSYGSVLGATFATLFPDKVGRLIIDGVEDMNAYYTANFTNDMLDTDKSMDTFYSGCAQAGPQACAFHAPTASQVAANLAALTASIKAQPIAVLTPQSHGILDYVFLRNAVLDALFDPYNSFAALAEGLAVLASGNATLLYAQNEVPTFECDCTVPAPKFHENNFEAYMAIACGDAVPVNDTLAQLQQFYEDGLKVSASFADLLLTTRVLCAGYKIRREGKFTGPVGAKNTSFPLLLVGNTFDPVTPHANAVKTSLLFPGSAVLTQDSVGHTTLVATSDCTFSYYRAYFVNGTLPAPGTVCSVDAELFPSSDPTAANGTAKRTTESLDDIKIREAASRIGSVVRKVLRRAL</sequence>
<evidence type="ECO:0000313" key="7">
    <source>
        <dbReference type="Proteomes" id="UP001215598"/>
    </source>
</evidence>
<keyword evidence="7" id="KW-1185">Reference proteome</keyword>
<reference evidence="6" key="1">
    <citation type="submission" date="2023-03" db="EMBL/GenBank/DDBJ databases">
        <title>Massive genome expansion in bonnet fungi (Mycena s.s.) driven by repeated elements and novel gene families across ecological guilds.</title>
        <authorList>
            <consortium name="Lawrence Berkeley National Laboratory"/>
            <person name="Harder C.B."/>
            <person name="Miyauchi S."/>
            <person name="Viragh M."/>
            <person name="Kuo A."/>
            <person name="Thoen E."/>
            <person name="Andreopoulos B."/>
            <person name="Lu D."/>
            <person name="Skrede I."/>
            <person name="Drula E."/>
            <person name="Henrissat B."/>
            <person name="Morin E."/>
            <person name="Kohler A."/>
            <person name="Barry K."/>
            <person name="LaButti K."/>
            <person name="Morin E."/>
            <person name="Salamov A."/>
            <person name="Lipzen A."/>
            <person name="Mereny Z."/>
            <person name="Hegedus B."/>
            <person name="Baldrian P."/>
            <person name="Stursova M."/>
            <person name="Weitz H."/>
            <person name="Taylor A."/>
            <person name="Grigoriev I.V."/>
            <person name="Nagy L.G."/>
            <person name="Martin F."/>
            <person name="Kauserud H."/>
        </authorList>
    </citation>
    <scope>NUCLEOTIDE SEQUENCE</scope>
    <source>
        <strain evidence="6">CBHHK182m</strain>
    </source>
</reference>
<dbReference type="PANTHER" id="PTHR43248:SF25">
    <property type="entry name" value="AB HYDROLASE-1 DOMAIN-CONTAINING PROTEIN-RELATED"/>
    <property type="match status" value="1"/>
</dbReference>
<dbReference type="GO" id="GO:0016787">
    <property type="term" value="F:hydrolase activity"/>
    <property type="evidence" value="ECO:0007669"/>
    <property type="project" value="UniProtKB-KW"/>
</dbReference>
<name>A0AAD7IKB2_9AGAR</name>
<feature type="chain" id="PRO_5041939508" evidence="3">
    <location>
        <begin position="24"/>
        <end position="569"/>
    </location>
</feature>
<comment type="caution">
    <text evidence="6">The sequence shown here is derived from an EMBL/GenBank/DDBJ whole genome shotgun (WGS) entry which is preliminary data.</text>
</comment>
<evidence type="ECO:0000313" key="6">
    <source>
        <dbReference type="EMBL" id="KAJ7744162.1"/>
    </source>
</evidence>
<evidence type="ECO:0000256" key="3">
    <source>
        <dbReference type="SAM" id="SignalP"/>
    </source>
</evidence>
<dbReference type="EMBL" id="JARKIB010000088">
    <property type="protein sequence ID" value="KAJ7744162.1"/>
    <property type="molecule type" value="Genomic_DNA"/>
</dbReference>
<dbReference type="Pfam" id="PF08386">
    <property type="entry name" value="Abhydrolase_4"/>
    <property type="match status" value="1"/>
</dbReference>
<feature type="domain" description="Peptidase S33 tripeptidyl aminopeptidase-like C-terminal" evidence="5">
    <location>
        <begin position="420"/>
        <end position="519"/>
    </location>
</feature>
<organism evidence="6 7">
    <name type="scientific">Mycena metata</name>
    <dbReference type="NCBI Taxonomy" id="1033252"/>
    <lineage>
        <taxon>Eukaryota</taxon>
        <taxon>Fungi</taxon>
        <taxon>Dikarya</taxon>
        <taxon>Basidiomycota</taxon>
        <taxon>Agaricomycotina</taxon>
        <taxon>Agaricomycetes</taxon>
        <taxon>Agaricomycetidae</taxon>
        <taxon>Agaricales</taxon>
        <taxon>Marasmiineae</taxon>
        <taxon>Mycenaceae</taxon>
        <taxon>Mycena</taxon>
    </lineage>
</organism>
<gene>
    <name evidence="6" type="ORF">B0H16DRAFT_1560375</name>
</gene>
<dbReference type="PANTHER" id="PTHR43248">
    <property type="entry name" value="2-SUCCINYL-6-HYDROXY-2,4-CYCLOHEXADIENE-1-CARBOXYLATE SYNTHASE"/>
    <property type="match status" value="1"/>
</dbReference>
<evidence type="ECO:0000259" key="5">
    <source>
        <dbReference type="Pfam" id="PF08386"/>
    </source>
</evidence>
<comment type="similarity">
    <text evidence="1">Belongs to the peptidase S33 family.</text>
</comment>
<dbReference type="InterPro" id="IPR029058">
    <property type="entry name" value="AB_hydrolase_fold"/>
</dbReference>
<dbReference type="Gene3D" id="3.40.50.1820">
    <property type="entry name" value="alpha/beta hydrolase"/>
    <property type="match status" value="1"/>
</dbReference>
<dbReference type="InterPro" id="IPR013595">
    <property type="entry name" value="Pept_S33_TAP-like_C"/>
</dbReference>
<proteinExistence type="inferred from homology"/>
<evidence type="ECO:0000256" key="1">
    <source>
        <dbReference type="ARBA" id="ARBA00010088"/>
    </source>
</evidence>
<feature type="signal peptide" evidence="3">
    <location>
        <begin position="1"/>
        <end position="23"/>
    </location>
</feature>
<keyword evidence="3" id="KW-0732">Signal</keyword>
<dbReference type="SUPFAM" id="SSF53474">
    <property type="entry name" value="alpha/beta-Hydrolases"/>
    <property type="match status" value="1"/>
</dbReference>
<evidence type="ECO:0000256" key="2">
    <source>
        <dbReference type="ARBA" id="ARBA00022801"/>
    </source>
</evidence>
<evidence type="ECO:0000259" key="4">
    <source>
        <dbReference type="Pfam" id="PF00561"/>
    </source>
</evidence>
<dbReference type="Proteomes" id="UP001215598">
    <property type="component" value="Unassembled WGS sequence"/>
</dbReference>
<protein>
    <submittedName>
        <fullName evidence="6">Alpha/Beta hydrolase protein</fullName>
    </submittedName>
</protein>
<dbReference type="AlphaFoldDB" id="A0AAD7IKB2"/>
<dbReference type="InterPro" id="IPR000073">
    <property type="entry name" value="AB_hydrolase_1"/>
</dbReference>
<accession>A0AAD7IKB2</accession>